<feature type="domain" description="Beta-lactamase-related" evidence="3">
    <location>
        <begin position="326"/>
        <end position="595"/>
    </location>
</feature>
<dbReference type="InterPro" id="IPR049511">
    <property type="entry name" value="PGH-like_rpt"/>
</dbReference>
<protein>
    <submittedName>
        <fullName evidence="4">Unplaced genomic scaffold GYMLUscaffold_38, whole genome shotgun sequence</fullName>
    </submittedName>
</protein>
<feature type="signal peptide" evidence="2">
    <location>
        <begin position="1"/>
        <end position="22"/>
    </location>
</feature>
<dbReference type="Pfam" id="PF17660">
    <property type="entry name" value="BTRD1"/>
    <property type="match status" value="4"/>
</dbReference>
<dbReference type="InterPro" id="IPR001466">
    <property type="entry name" value="Beta-lactam-related"/>
</dbReference>
<evidence type="ECO:0000313" key="5">
    <source>
        <dbReference type="Proteomes" id="UP000053593"/>
    </source>
</evidence>
<accession>A0A0D0CRI8</accession>
<keyword evidence="2" id="KW-0732">Signal</keyword>
<dbReference type="InterPro" id="IPR012338">
    <property type="entry name" value="Beta-lactam/transpept-like"/>
</dbReference>
<reference evidence="4 5" key="1">
    <citation type="submission" date="2014-04" db="EMBL/GenBank/DDBJ databases">
        <title>Evolutionary Origins and Diversification of the Mycorrhizal Mutualists.</title>
        <authorList>
            <consortium name="DOE Joint Genome Institute"/>
            <consortium name="Mycorrhizal Genomics Consortium"/>
            <person name="Kohler A."/>
            <person name="Kuo A."/>
            <person name="Nagy L.G."/>
            <person name="Floudas D."/>
            <person name="Copeland A."/>
            <person name="Barry K.W."/>
            <person name="Cichocki N."/>
            <person name="Veneault-Fourrey C."/>
            <person name="LaButti K."/>
            <person name="Lindquist E.A."/>
            <person name="Lipzen A."/>
            <person name="Lundell T."/>
            <person name="Morin E."/>
            <person name="Murat C."/>
            <person name="Riley R."/>
            <person name="Ohm R."/>
            <person name="Sun H."/>
            <person name="Tunlid A."/>
            <person name="Henrissat B."/>
            <person name="Grigoriev I.V."/>
            <person name="Hibbett D.S."/>
            <person name="Martin F."/>
        </authorList>
    </citation>
    <scope>NUCLEOTIDE SEQUENCE [LARGE SCALE GENOMIC DNA]</scope>
    <source>
        <strain evidence="4 5">FD-317 M1</strain>
    </source>
</reference>
<name>A0A0D0CRI8_9AGAR</name>
<dbReference type="Pfam" id="PF00144">
    <property type="entry name" value="Beta-lactamase"/>
    <property type="match status" value="1"/>
</dbReference>
<dbReference type="HOGENOM" id="CLU_027352_0_0_1"/>
<dbReference type="OrthoDB" id="5946976at2759"/>
<keyword evidence="5" id="KW-1185">Reference proteome</keyword>
<feature type="chain" id="PRO_5002220491" evidence="2">
    <location>
        <begin position="23"/>
        <end position="653"/>
    </location>
</feature>
<dbReference type="Proteomes" id="UP000053593">
    <property type="component" value="Unassembled WGS sequence"/>
</dbReference>
<evidence type="ECO:0000259" key="3">
    <source>
        <dbReference type="Pfam" id="PF00144"/>
    </source>
</evidence>
<organism evidence="4 5">
    <name type="scientific">Collybiopsis luxurians FD-317 M1</name>
    <dbReference type="NCBI Taxonomy" id="944289"/>
    <lineage>
        <taxon>Eukaryota</taxon>
        <taxon>Fungi</taxon>
        <taxon>Dikarya</taxon>
        <taxon>Basidiomycota</taxon>
        <taxon>Agaricomycotina</taxon>
        <taxon>Agaricomycetes</taxon>
        <taxon>Agaricomycetidae</taxon>
        <taxon>Agaricales</taxon>
        <taxon>Marasmiineae</taxon>
        <taxon>Omphalotaceae</taxon>
        <taxon>Collybiopsis</taxon>
        <taxon>Collybiopsis luxurians</taxon>
    </lineage>
</organism>
<gene>
    <name evidence="4" type="ORF">GYMLUDRAFT_202701</name>
</gene>
<evidence type="ECO:0000256" key="2">
    <source>
        <dbReference type="SAM" id="SignalP"/>
    </source>
</evidence>
<evidence type="ECO:0000256" key="1">
    <source>
        <dbReference type="ARBA" id="ARBA00038215"/>
    </source>
</evidence>
<dbReference type="PANTHER" id="PTHR46825:SF9">
    <property type="entry name" value="BETA-LACTAMASE-RELATED DOMAIN-CONTAINING PROTEIN"/>
    <property type="match status" value="1"/>
</dbReference>
<dbReference type="AlphaFoldDB" id="A0A0D0CRI8"/>
<sequence length="653" mass="71563">MFLPSLSILVPLLLYLTHRIPALPASSADNDFVTSGIHKRSIPPWQFYYGVDSGTHQSNFNNLTSQGYRLISLSSYGSSSSALYAAVWVQRSGPSWSAIHNANATAYQAWFDEYSAQGYVSTIVSVTGPREEAVYSGVMEQISVTSWVQWCDMTLSDFNNNDQEARGARQILRSFREYGTSSDRRYCAVWHANPTYDKSSLFNSPMTASDYQAVFDSETTKPYWRPGYLSISEDQNYAAMFTDASIGTSWVARHDMTAADLQSAYEAWIAAGLYIIQLTGGGSGADTRYAAIFASQDIPSSRTWRTTGNAAVGFSNNAAAEAQSEAILQSFMQATGVRQVQLSVAKNGVPLLDKAYTWSEAERPTTQVSDTVLLASVSKAFLEAAVQSLYDNGKLTPATTVYPFLGYSASSGDPRRFDITVQQLLDHEGGYNTSQSGDPTYNMRNIAIAQSGGSRPASVKDVVDYVFQQPLDFTPGEGDEYSNYGYLLLSYVVEVATNTPYFTYLQNTFLIPEGLNVRPWLTDPATHVSDNVIQESQYTGLSARQPLYPYNVADIYGGDGEYKDSALGCASLASSAQSLAKFINTHAAWGNGGRAPGYARSGSTPGTSTWIESRWDNIDWALTVNTRDFPNGDNDFNGVVQNIDNWLNTNPTI</sequence>
<dbReference type="SUPFAM" id="SSF56601">
    <property type="entry name" value="beta-lactamase/transpeptidase-like"/>
    <property type="match status" value="1"/>
</dbReference>
<evidence type="ECO:0000313" key="4">
    <source>
        <dbReference type="EMBL" id="KIK58233.1"/>
    </source>
</evidence>
<dbReference type="EMBL" id="KN834786">
    <property type="protein sequence ID" value="KIK58233.1"/>
    <property type="molecule type" value="Genomic_DNA"/>
</dbReference>
<proteinExistence type="inferred from homology"/>
<dbReference type="PANTHER" id="PTHR46825">
    <property type="entry name" value="D-ALANYL-D-ALANINE-CARBOXYPEPTIDASE/ENDOPEPTIDASE AMPH"/>
    <property type="match status" value="1"/>
</dbReference>
<dbReference type="InterPro" id="IPR050491">
    <property type="entry name" value="AmpC-like"/>
</dbReference>
<dbReference type="Gene3D" id="3.40.710.10">
    <property type="entry name" value="DD-peptidase/beta-lactamase superfamily"/>
    <property type="match status" value="1"/>
</dbReference>
<comment type="similarity">
    <text evidence="1">Belongs to the peptidase S12 family.</text>
</comment>